<dbReference type="InterPro" id="IPR001487">
    <property type="entry name" value="Bromodomain"/>
</dbReference>
<dbReference type="EMBL" id="BAABUJ010000004">
    <property type="protein sequence ID" value="GAA5795451.1"/>
    <property type="molecule type" value="Genomic_DNA"/>
</dbReference>
<keyword evidence="1 2" id="KW-0103">Bromodomain</keyword>
<dbReference type="PRINTS" id="PR00503">
    <property type="entry name" value="BROMODOMAIN"/>
</dbReference>
<dbReference type="PROSITE" id="PS50014">
    <property type="entry name" value="BROMODOMAIN_2"/>
    <property type="match status" value="1"/>
</dbReference>
<evidence type="ECO:0000313" key="5">
    <source>
        <dbReference type="Proteomes" id="UP001476247"/>
    </source>
</evidence>
<dbReference type="Pfam" id="PF00439">
    <property type="entry name" value="Bromodomain"/>
    <property type="match status" value="1"/>
</dbReference>
<protein>
    <recommendedName>
        <fullName evidence="3">Bromo domain-containing protein</fullName>
    </recommendedName>
</protein>
<evidence type="ECO:0000259" key="3">
    <source>
        <dbReference type="PROSITE" id="PS50014"/>
    </source>
</evidence>
<dbReference type="SUPFAM" id="SSF47370">
    <property type="entry name" value="Bromodomain"/>
    <property type="match status" value="1"/>
</dbReference>
<dbReference type="InterPro" id="IPR037800">
    <property type="entry name" value="GCN5"/>
</dbReference>
<dbReference type="Proteomes" id="UP001476247">
    <property type="component" value="Unassembled WGS sequence"/>
</dbReference>
<organism evidence="4 5">
    <name type="scientific">Helicostylum pulchrum</name>
    <dbReference type="NCBI Taxonomy" id="562976"/>
    <lineage>
        <taxon>Eukaryota</taxon>
        <taxon>Fungi</taxon>
        <taxon>Fungi incertae sedis</taxon>
        <taxon>Mucoromycota</taxon>
        <taxon>Mucoromycotina</taxon>
        <taxon>Mucoromycetes</taxon>
        <taxon>Mucorales</taxon>
        <taxon>Mucorineae</taxon>
        <taxon>Mucoraceae</taxon>
        <taxon>Helicostylum</taxon>
    </lineage>
</organism>
<dbReference type="InterPro" id="IPR036427">
    <property type="entry name" value="Bromodomain-like_sf"/>
</dbReference>
<reference evidence="4 5" key="1">
    <citation type="submission" date="2024-04" db="EMBL/GenBank/DDBJ databases">
        <title>genome sequences of Mucor flavus KT1a and Helicostylum pulchrum KT1b strains isolation_sourced from the surface of a dry-aged beef.</title>
        <authorList>
            <person name="Toyotome T."/>
            <person name="Hosono M."/>
            <person name="Torimaru M."/>
            <person name="Fukuda K."/>
            <person name="Mikami N."/>
        </authorList>
    </citation>
    <scope>NUCLEOTIDE SEQUENCE [LARGE SCALE GENOMIC DNA]</scope>
    <source>
        <strain evidence="4 5">KT1b</strain>
    </source>
</reference>
<comment type="caution">
    <text evidence="4">The sequence shown here is derived from an EMBL/GenBank/DDBJ whole genome shotgun (WGS) entry which is preliminary data.</text>
</comment>
<sequence>MDLATLEENVKADAYPTMEDFIKDTQKIFDNCKLYNAEDTEYAKCSVKLERFFNEKLRAATKT</sequence>
<dbReference type="Gene3D" id="1.20.920.10">
    <property type="entry name" value="Bromodomain-like"/>
    <property type="match status" value="1"/>
</dbReference>
<evidence type="ECO:0000313" key="4">
    <source>
        <dbReference type="EMBL" id="GAA5795451.1"/>
    </source>
</evidence>
<accession>A0ABP9XKX5</accession>
<feature type="domain" description="Bromo" evidence="3">
    <location>
        <begin position="1"/>
        <end position="43"/>
    </location>
</feature>
<proteinExistence type="predicted"/>
<dbReference type="PANTHER" id="PTHR45750:SF3">
    <property type="entry name" value="HISTONE ACETYLTRANSFERASE"/>
    <property type="match status" value="1"/>
</dbReference>
<evidence type="ECO:0000256" key="2">
    <source>
        <dbReference type="PROSITE-ProRule" id="PRU00035"/>
    </source>
</evidence>
<evidence type="ECO:0000256" key="1">
    <source>
        <dbReference type="ARBA" id="ARBA00023117"/>
    </source>
</evidence>
<dbReference type="PANTHER" id="PTHR45750">
    <property type="entry name" value="GH11602P"/>
    <property type="match status" value="1"/>
</dbReference>
<gene>
    <name evidence="4" type="ORF">HPULCUR_000809</name>
</gene>
<keyword evidence="5" id="KW-1185">Reference proteome</keyword>
<name>A0ABP9XKX5_9FUNG</name>